<dbReference type="GO" id="GO:0004565">
    <property type="term" value="F:beta-galactosidase activity"/>
    <property type="evidence" value="ECO:0007669"/>
    <property type="project" value="UniProtKB-EC"/>
</dbReference>
<evidence type="ECO:0000256" key="5">
    <source>
        <dbReference type="RuleBase" id="RU000675"/>
    </source>
</evidence>
<dbReference type="PANTHER" id="PTHR23421">
    <property type="entry name" value="BETA-GALACTOSIDASE RELATED"/>
    <property type="match status" value="1"/>
</dbReference>
<dbReference type="EMBL" id="CAJPVJ010012229">
    <property type="protein sequence ID" value="CAG2174209.1"/>
    <property type="molecule type" value="Genomic_DNA"/>
</dbReference>
<dbReference type="AlphaFoldDB" id="A0A7R9MB91"/>
<dbReference type="OrthoDB" id="6411986at2759"/>
<organism evidence="10">
    <name type="scientific">Oppiella nova</name>
    <dbReference type="NCBI Taxonomy" id="334625"/>
    <lineage>
        <taxon>Eukaryota</taxon>
        <taxon>Metazoa</taxon>
        <taxon>Ecdysozoa</taxon>
        <taxon>Arthropoda</taxon>
        <taxon>Chelicerata</taxon>
        <taxon>Arachnida</taxon>
        <taxon>Acari</taxon>
        <taxon>Acariformes</taxon>
        <taxon>Sarcoptiformes</taxon>
        <taxon>Oribatida</taxon>
        <taxon>Brachypylina</taxon>
        <taxon>Oppioidea</taxon>
        <taxon>Oppiidae</taxon>
        <taxon>Oppiella</taxon>
    </lineage>
</organism>
<dbReference type="InterPro" id="IPR008979">
    <property type="entry name" value="Galactose-bd-like_sf"/>
</dbReference>
<feature type="domain" description="Beta-galactosidase 1-like first all-beta" evidence="8">
    <location>
        <begin position="420"/>
        <end position="526"/>
    </location>
</feature>
<evidence type="ECO:0000256" key="6">
    <source>
        <dbReference type="RuleBase" id="RU003679"/>
    </source>
</evidence>
<dbReference type="Pfam" id="PF21317">
    <property type="entry name" value="BetaGal_ABD_1"/>
    <property type="match status" value="1"/>
</dbReference>
<sequence>YFNGQSNGAEQTNYEYYTSGGIKSGLRADSVDFTLNGKKITLFSGSLHYFRLPAQYWKDRLLKFRAAGLNTVQSYVAWNIHEDIPGQWDFETGFRNLREFLKAVKEADMFFWFRIGPYIDAEWELGGFPAWMLRDPKMKFKSNYKPYLNAVEAYFMKVLALIDEFQFQKGGPIIALQYENEFGGIRSQGDQEYFDLMRNTIDKSGFKELLTNCDGGTTLVTALKTIQKGVLETVNFNSDSLKQLTVLRQAQPNKPLYVSEFWPGWFDYWGGGHAHYDVKKFEKEVTDVVFNANASINFYMFFGGTNFGFMNGGSGDKGLVTSYDYNAPLSESGNYTDKYWKTKELIEKFNKERSQPKLLIPKPPTYVTPVSYGKLKVKDFDICNTVKDYLSLEDVLTQMKPIVTEKPQHMELLNIGSNYGQNYGFILYRLTNLQKFKHLKLTGGASDRGVILVDHKEVGVVEGKKDYNQDLNDTQFANTTTHTLDIIVENWGRQKIGNMNIDRKGLNGDVDIDAKVATNFQTFPLEFKEPFVKQLTQLKGKPFVEGLKSPAVYRLELDIKDSPKDTFIRLDGWSKGNIFINDFNIGRYYHIGPQQTLYIPAPLLKTGKNEILVFELHSSTAFVVYFNGQSNGAEQTNYEYYTSGGIKSGLRADSVDFTLNGKKITLFSGSLHYFRLPAQYWKDRLLKFRAAGLNTVQSYVAWNIHEDIPGQWDFETGFRNLREFLKAVKEA</sequence>
<feature type="domain" description="Glycoside hydrolase 35 catalytic" evidence="7">
    <location>
        <begin position="657"/>
        <end position="730"/>
    </location>
</feature>
<dbReference type="PIRSF" id="PIRSF006336">
    <property type="entry name" value="B-gal"/>
    <property type="match status" value="1"/>
</dbReference>
<proteinExistence type="inferred from homology"/>
<comment type="similarity">
    <text evidence="1 6">Belongs to the glycosyl hydrolase 35 family.</text>
</comment>
<dbReference type="Gene3D" id="3.20.20.80">
    <property type="entry name" value="Glycosidases"/>
    <property type="match status" value="2"/>
</dbReference>
<dbReference type="Gene3D" id="2.60.120.260">
    <property type="entry name" value="Galactose-binding domain-like"/>
    <property type="match status" value="2"/>
</dbReference>
<dbReference type="InterPro" id="IPR001944">
    <property type="entry name" value="Glycoside_Hdrlase_35"/>
</dbReference>
<feature type="domain" description="Beta-galactosidase galactose-binding" evidence="9">
    <location>
        <begin position="550"/>
        <end position="609"/>
    </location>
</feature>
<keyword evidence="2 5" id="KW-0378">Hydrolase</keyword>
<dbReference type="InterPro" id="IPR017853">
    <property type="entry name" value="GH"/>
</dbReference>
<feature type="non-terminal residue" evidence="10">
    <location>
        <position position="731"/>
    </location>
</feature>
<feature type="active site" description="Nucleophile" evidence="4">
    <location>
        <position position="260"/>
    </location>
</feature>
<dbReference type="EC" id="3.2.1.23" evidence="5"/>
<gene>
    <name evidence="10" type="ORF">ONB1V03_LOCUS13656</name>
</gene>
<dbReference type="InterPro" id="IPR048912">
    <property type="entry name" value="BetaGal1-like_ABD1"/>
</dbReference>
<evidence type="ECO:0000256" key="1">
    <source>
        <dbReference type="ARBA" id="ARBA00009809"/>
    </source>
</evidence>
<evidence type="ECO:0000313" key="11">
    <source>
        <dbReference type="Proteomes" id="UP000728032"/>
    </source>
</evidence>
<dbReference type="Proteomes" id="UP000728032">
    <property type="component" value="Unassembled WGS sequence"/>
</dbReference>
<evidence type="ECO:0000259" key="9">
    <source>
        <dbReference type="Pfam" id="PF21467"/>
    </source>
</evidence>
<evidence type="ECO:0000313" key="10">
    <source>
        <dbReference type="EMBL" id="CAD7657022.1"/>
    </source>
</evidence>
<protein>
    <recommendedName>
        <fullName evidence="5">Beta-galactosidase</fullName>
        <ecNumber evidence="5">3.2.1.23</ecNumber>
    </recommendedName>
</protein>
<dbReference type="EMBL" id="OC927054">
    <property type="protein sequence ID" value="CAD7657022.1"/>
    <property type="molecule type" value="Genomic_DNA"/>
</dbReference>
<dbReference type="FunFam" id="3.20.20.80:FF:000115">
    <property type="entry name" value="Beta-galactosidase"/>
    <property type="match status" value="1"/>
</dbReference>
<accession>A0A7R9MB91</accession>
<dbReference type="SUPFAM" id="SSF49785">
    <property type="entry name" value="Galactose-binding domain-like"/>
    <property type="match status" value="1"/>
</dbReference>
<dbReference type="SUPFAM" id="SSF51445">
    <property type="entry name" value="(Trans)glycosidases"/>
    <property type="match status" value="2"/>
</dbReference>
<keyword evidence="3 5" id="KW-0326">Glycosidase</keyword>
<dbReference type="FunFam" id="2.60.120.260:FF:000049">
    <property type="entry name" value="Beta-galactosidase"/>
    <property type="match status" value="1"/>
</dbReference>
<dbReference type="Pfam" id="PF21467">
    <property type="entry name" value="BetaGal_gal-bd"/>
    <property type="match status" value="1"/>
</dbReference>
<dbReference type="InterPro" id="IPR048913">
    <property type="entry name" value="BetaGal_gal-bd"/>
</dbReference>
<comment type="catalytic activity">
    <reaction evidence="5">
        <text>Hydrolysis of terminal non-reducing beta-D-galactose residues in beta-D-galactosides.</text>
        <dbReference type="EC" id="3.2.1.23"/>
    </reaction>
</comment>
<dbReference type="InterPro" id="IPR019801">
    <property type="entry name" value="Glyco_hydro_35_CS"/>
</dbReference>
<name>A0A7R9MB91_9ACAR</name>
<evidence type="ECO:0000256" key="4">
    <source>
        <dbReference type="PIRSR" id="PIRSR006336-1"/>
    </source>
</evidence>
<evidence type="ECO:0000256" key="2">
    <source>
        <dbReference type="ARBA" id="ARBA00022801"/>
    </source>
</evidence>
<reference evidence="10" key="1">
    <citation type="submission" date="2020-11" db="EMBL/GenBank/DDBJ databases">
        <authorList>
            <person name="Tran Van P."/>
        </authorList>
    </citation>
    <scope>NUCLEOTIDE SEQUENCE</scope>
</reference>
<dbReference type="GO" id="GO:0005975">
    <property type="term" value="P:carbohydrate metabolic process"/>
    <property type="evidence" value="ECO:0007669"/>
    <property type="project" value="InterPro"/>
</dbReference>
<keyword evidence="11" id="KW-1185">Reference proteome</keyword>
<dbReference type="InterPro" id="IPR026283">
    <property type="entry name" value="B-gal_1-like"/>
</dbReference>
<dbReference type="PROSITE" id="PS01182">
    <property type="entry name" value="GLYCOSYL_HYDROL_F35"/>
    <property type="match status" value="1"/>
</dbReference>
<feature type="domain" description="Glycoside hydrolase 35 catalytic" evidence="7">
    <location>
        <begin position="33"/>
        <end position="348"/>
    </location>
</feature>
<evidence type="ECO:0000259" key="7">
    <source>
        <dbReference type="Pfam" id="PF01301"/>
    </source>
</evidence>
<dbReference type="InterPro" id="IPR031330">
    <property type="entry name" value="Gly_Hdrlase_35_cat"/>
</dbReference>
<evidence type="ECO:0000259" key="8">
    <source>
        <dbReference type="Pfam" id="PF21317"/>
    </source>
</evidence>
<evidence type="ECO:0000256" key="3">
    <source>
        <dbReference type="ARBA" id="ARBA00023295"/>
    </source>
</evidence>
<feature type="non-terminal residue" evidence="10">
    <location>
        <position position="1"/>
    </location>
</feature>
<dbReference type="Pfam" id="PF01301">
    <property type="entry name" value="Glyco_hydro_35"/>
    <property type="match status" value="2"/>
</dbReference>
<feature type="active site" description="Proton donor" evidence="4">
    <location>
        <position position="181"/>
    </location>
</feature>
<dbReference type="PRINTS" id="PR00742">
    <property type="entry name" value="GLHYDRLASE35"/>
</dbReference>